<feature type="modified residue" description="4-aspartylphosphate" evidence="6">
    <location>
        <position position="56"/>
    </location>
</feature>
<dbReference type="SMART" id="SM00448">
    <property type="entry name" value="REC"/>
    <property type="match status" value="1"/>
</dbReference>
<feature type="domain" description="HTH luxR-type" evidence="7">
    <location>
        <begin position="137"/>
        <end position="202"/>
    </location>
</feature>
<dbReference type="FunFam" id="3.40.50.2300:FF:000018">
    <property type="entry name" value="DNA-binding transcriptional regulator NtrC"/>
    <property type="match status" value="1"/>
</dbReference>
<dbReference type="Pfam" id="PF00196">
    <property type="entry name" value="GerE"/>
    <property type="match status" value="1"/>
</dbReference>
<evidence type="ECO:0000259" key="8">
    <source>
        <dbReference type="PROSITE" id="PS50110"/>
    </source>
</evidence>
<reference evidence="10" key="1">
    <citation type="submission" date="2017-09" db="EMBL/GenBank/DDBJ databases">
        <authorList>
            <person name="Varghese N."/>
            <person name="Submissions S."/>
        </authorList>
    </citation>
    <scope>NUCLEOTIDE SEQUENCE [LARGE SCALE GENOMIC DNA]</scope>
    <source>
        <strain evidence="10">CGMCC 1.12461</strain>
    </source>
</reference>
<keyword evidence="1 6" id="KW-0597">Phosphoprotein</keyword>
<dbReference type="SMART" id="SM00421">
    <property type="entry name" value="HTH_LUXR"/>
    <property type="match status" value="1"/>
</dbReference>
<evidence type="ECO:0000256" key="1">
    <source>
        <dbReference type="ARBA" id="ARBA00022553"/>
    </source>
</evidence>
<dbReference type="SUPFAM" id="SSF52172">
    <property type="entry name" value="CheY-like"/>
    <property type="match status" value="1"/>
</dbReference>
<dbReference type="PRINTS" id="PR00038">
    <property type="entry name" value="HTHLUXR"/>
</dbReference>
<dbReference type="InterPro" id="IPR036388">
    <property type="entry name" value="WH-like_DNA-bd_sf"/>
</dbReference>
<dbReference type="RefSeq" id="WP_097110183.1">
    <property type="nucleotide sequence ID" value="NZ_OBEB01000001.1"/>
</dbReference>
<dbReference type="EMBL" id="OBEB01000001">
    <property type="protein sequence ID" value="SNY45895.1"/>
    <property type="molecule type" value="Genomic_DNA"/>
</dbReference>
<dbReference type="CDD" id="cd06170">
    <property type="entry name" value="LuxR_C_like"/>
    <property type="match status" value="1"/>
</dbReference>
<evidence type="ECO:0000259" key="7">
    <source>
        <dbReference type="PROSITE" id="PS50043"/>
    </source>
</evidence>
<evidence type="ECO:0000256" key="5">
    <source>
        <dbReference type="ARBA" id="ARBA00023163"/>
    </source>
</evidence>
<dbReference type="GO" id="GO:0000160">
    <property type="term" value="P:phosphorelay signal transduction system"/>
    <property type="evidence" value="ECO:0007669"/>
    <property type="project" value="UniProtKB-KW"/>
</dbReference>
<proteinExistence type="predicted"/>
<accession>A0A285ID28</accession>
<keyword evidence="2" id="KW-0902">Two-component regulatory system</keyword>
<keyword evidence="10" id="KW-1185">Reference proteome</keyword>
<organism evidence="9 10">
    <name type="scientific">Arsukibacterium tuosuense</name>
    <dbReference type="NCBI Taxonomy" id="1323745"/>
    <lineage>
        <taxon>Bacteria</taxon>
        <taxon>Pseudomonadati</taxon>
        <taxon>Pseudomonadota</taxon>
        <taxon>Gammaproteobacteria</taxon>
        <taxon>Chromatiales</taxon>
        <taxon>Chromatiaceae</taxon>
        <taxon>Arsukibacterium</taxon>
    </lineage>
</organism>
<name>A0A285ID28_9GAMM</name>
<dbReference type="GO" id="GO:0003677">
    <property type="term" value="F:DNA binding"/>
    <property type="evidence" value="ECO:0007669"/>
    <property type="project" value="UniProtKB-KW"/>
</dbReference>
<dbReference type="AlphaFoldDB" id="A0A285ID28"/>
<dbReference type="InterPro" id="IPR011006">
    <property type="entry name" value="CheY-like_superfamily"/>
</dbReference>
<protein>
    <submittedName>
        <fullName evidence="9">Two component transcriptional regulator, LuxR family</fullName>
    </submittedName>
</protein>
<evidence type="ECO:0000256" key="2">
    <source>
        <dbReference type="ARBA" id="ARBA00023012"/>
    </source>
</evidence>
<dbReference type="InterPro" id="IPR000792">
    <property type="entry name" value="Tscrpt_reg_LuxR_C"/>
</dbReference>
<keyword evidence="4" id="KW-0238">DNA-binding</keyword>
<dbReference type="PROSITE" id="PS00622">
    <property type="entry name" value="HTH_LUXR_1"/>
    <property type="match status" value="1"/>
</dbReference>
<dbReference type="PANTHER" id="PTHR44688">
    <property type="entry name" value="DNA-BINDING TRANSCRIPTIONAL ACTIVATOR DEVR_DOSR"/>
    <property type="match status" value="1"/>
</dbReference>
<dbReference type="Pfam" id="PF00072">
    <property type="entry name" value="Response_reg"/>
    <property type="match status" value="1"/>
</dbReference>
<gene>
    <name evidence="9" type="ORF">SAMN06297280_0983</name>
</gene>
<keyword evidence="3" id="KW-0805">Transcription regulation</keyword>
<dbReference type="Proteomes" id="UP000219353">
    <property type="component" value="Unassembled WGS sequence"/>
</dbReference>
<dbReference type="Gene3D" id="3.40.50.2300">
    <property type="match status" value="1"/>
</dbReference>
<sequence>MPNINSKIYIVDDDELVLETLKNVLFCSGYTVKTYLTATTFLANVKDVQQGCLIVDLRMPEIDGLELQQRLRQQQIDLPVIFLSGAADIDSAVQAMASGAFTFLQKPVSNPVLLETIQTAIAQHHLKRTQAEPVKAARQALSALSERELAIARLAAEGLSATSIAEKLYISARTVEAHKASVFVKLNIKTVAQLTRLVVLANIAEQNT</sequence>
<evidence type="ECO:0000256" key="6">
    <source>
        <dbReference type="PROSITE-ProRule" id="PRU00169"/>
    </source>
</evidence>
<dbReference type="Gene3D" id="1.10.10.10">
    <property type="entry name" value="Winged helix-like DNA-binding domain superfamily/Winged helix DNA-binding domain"/>
    <property type="match status" value="1"/>
</dbReference>
<keyword evidence="5" id="KW-0804">Transcription</keyword>
<feature type="domain" description="Response regulatory" evidence="8">
    <location>
        <begin position="7"/>
        <end position="121"/>
    </location>
</feature>
<dbReference type="PROSITE" id="PS50043">
    <property type="entry name" value="HTH_LUXR_2"/>
    <property type="match status" value="1"/>
</dbReference>
<dbReference type="InterPro" id="IPR001789">
    <property type="entry name" value="Sig_transdc_resp-reg_receiver"/>
</dbReference>
<evidence type="ECO:0000313" key="10">
    <source>
        <dbReference type="Proteomes" id="UP000219353"/>
    </source>
</evidence>
<evidence type="ECO:0000256" key="3">
    <source>
        <dbReference type="ARBA" id="ARBA00023015"/>
    </source>
</evidence>
<dbReference type="GO" id="GO:0006355">
    <property type="term" value="P:regulation of DNA-templated transcription"/>
    <property type="evidence" value="ECO:0007669"/>
    <property type="project" value="InterPro"/>
</dbReference>
<evidence type="ECO:0000313" key="9">
    <source>
        <dbReference type="EMBL" id="SNY45895.1"/>
    </source>
</evidence>
<dbReference type="PANTHER" id="PTHR44688:SF16">
    <property type="entry name" value="DNA-BINDING TRANSCRIPTIONAL ACTIVATOR DEVR_DOSR"/>
    <property type="match status" value="1"/>
</dbReference>
<dbReference type="OrthoDB" id="9802186at2"/>
<dbReference type="PROSITE" id="PS50110">
    <property type="entry name" value="RESPONSE_REGULATORY"/>
    <property type="match status" value="1"/>
</dbReference>
<evidence type="ECO:0000256" key="4">
    <source>
        <dbReference type="ARBA" id="ARBA00023125"/>
    </source>
</evidence>